<organism evidence="3 4">
    <name type="scientific">Erythroxylum novogranatense</name>
    <dbReference type="NCBI Taxonomy" id="1862640"/>
    <lineage>
        <taxon>Eukaryota</taxon>
        <taxon>Viridiplantae</taxon>
        <taxon>Streptophyta</taxon>
        <taxon>Embryophyta</taxon>
        <taxon>Tracheophyta</taxon>
        <taxon>Spermatophyta</taxon>
        <taxon>Magnoliopsida</taxon>
        <taxon>eudicotyledons</taxon>
        <taxon>Gunneridae</taxon>
        <taxon>Pentapetalae</taxon>
        <taxon>rosids</taxon>
        <taxon>fabids</taxon>
        <taxon>Malpighiales</taxon>
        <taxon>Erythroxylaceae</taxon>
        <taxon>Erythroxylum</taxon>
    </lineage>
</organism>
<dbReference type="EMBL" id="JAIWQS010000010">
    <property type="protein sequence ID" value="KAJ8752987.1"/>
    <property type="molecule type" value="Genomic_DNA"/>
</dbReference>
<feature type="compositionally biased region" description="Polar residues" evidence="1">
    <location>
        <begin position="131"/>
        <end position="151"/>
    </location>
</feature>
<feature type="compositionally biased region" description="Polar residues" evidence="1">
    <location>
        <begin position="158"/>
        <end position="170"/>
    </location>
</feature>
<accession>A0AAV8SL62</accession>
<name>A0AAV8SL62_9ROSI</name>
<comment type="caution">
    <text evidence="3">The sequence shown here is derived from an EMBL/GenBank/DDBJ whole genome shotgun (WGS) entry which is preliminary data.</text>
</comment>
<keyword evidence="2" id="KW-1133">Transmembrane helix</keyword>
<feature type="region of interest" description="Disordered" evidence="1">
    <location>
        <begin position="121"/>
        <end position="185"/>
    </location>
</feature>
<proteinExistence type="predicted"/>
<dbReference type="PANTHER" id="PTHR33625:SF3">
    <property type="entry name" value="OS04G0550700 PROTEIN"/>
    <property type="match status" value="1"/>
</dbReference>
<dbReference type="PANTHER" id="PTHR33625">
    <property type="entry name" value="OS08G0179900 PROTEIN"/>
    <property type="match status" value="1"/>
</dbReference>
<sequence length="325" mass="35467">MKVVGYQHTGTNLSEEEIEYDVVDDFLGPVPSTDEVLHAVSALKSVVKDKFTYDVEKGTNDQISIGNGLLRRIPFAGSEFGWTEPSTHLCNSRALNPHGPSPVYDALDMLSDPAVQKTELRKAYSSDEDVQSNSEKPDANSSANTEHNPATNVIKPDANSSANTEHNPATNVIKPDANSSANTEHNPATNVIKWIFENTKAGVTGLGEKIVQLVNQLFKPHDEKTTAGPSSLFEEKLRSSLQLVNQLFKPHDEKTTAGPSGPFEGKLAFSILLSVVVVLIVMMTRAYAVLQMIRAIRAGCKVILPIFNSFVIVTEVKSELHESKK</sequence>
<evidence type="ECO:0000256" key="2">
    <source>
        <dbReference type="SAM" id="Phobius"/>
    </source>
</evidence>
<dbReference type="Proteomes" id="UP001159364">
    <property type="component" value="Linkage Group LG10"/>
</dbReference>
<evidence type="ECO:0000313" key="4">
    <source>
        <dbReference type="Proteomes" id="UP001159364"/>
    </source>
</evidence>
<reference evidence="3 4" key="1">
    <citation type="submission" date="2021-09" db="EMBL/GenBank/DDBJ databases">
        <title>Genomic insights and catalytic innovation underlie evolution of tropane alkaloids biosynthesis.</title>
        <authorList>
            <person name="Wang Y.-J."/>
            <person name="Tian T."/>
            <person name="Huang J.-P."/>
            <person name="Huang S.-X."/>
        </authorList>
    </citation>
    <scope>NUCLEOTIDE SEQUENCE [LARGE SCALE GENOMIC DNA]</scope>
    <source>
        <strain evidence="3">KIB-2018</strain>
        <tissue evidence="3">Leaf</tissue>
    </source>
</reference>
<protein>
    <submittedName>
        <fullName evidence="3">Uncharacterized protein</fullName>
    </submittedName>
</protein>
<feature type="transmembrane region" description="Helical" evidence="2">
    <location>
        <begin position="267"/>
        <end position="288"/>
    </location>
</feature>
<gene>
    <name evidence="3" type="ORF">K2173_008722</name>
</gene>
<keyword evidence="4" id="KW-1185">Reference proteome</keyword>
<evidence type="ECO:0000313" key="3">
    <source>
        <dbReference type="EMBL" id="KAJ8752987.1"/>
    </source>
</evidence>
<evidence type="ECO:0000256" key="1">
    <source>
        <dbReference type="SAM" id="MobiDB-lite"/>
    </source>
</evidence>
<keyword evidence="2" id="KW-0472">Membrane</keyword>
<dbReference type="AlphaFoldDB" id="A0AAV8SL62"/>
<keyword evidence="2" id="KW-0812">Transmembrane</keyword>